<comment type="caution">
    <text evidence="1">The sequence shown here is derived from an EMBL/GenBank/DDBJ whole genome shotgun (WGS) entry which is preliminary data.</text>
</comment>
<sequence>MAQHGTSIFGANRSHTSKATFPTTASAFCMQESGRQAICTPGYAELRGEDNRDMDGEGSTLMRWFWLRVCLFCAA</sequence>
<evidence type="ECO:0000313" key="1">
    <source>
        <dbReference type="EMBL" id="TGO39615.1"/>
    </source>
</evidence>
<protein>
    <submittedName>
        <fullName evidence="1">Uncharacterized protein</fullName>
    </submittedName>
</protein>
<accession>A0A4Z1GS76</accession>
<evidence type="ECO:0000313" key="2">
    <source>
        <dbReference type="Proteomes" id="UP000297814"/>
    </source>
</evidence>
<name>A0A4Z1GS76_9HELO</name>
<dbReference type="Proteomes" id="UP000297814">
    <property type="component" value="Unassembled WGS sequence"/>
</dbReference>
<gene>
    <name evidence="1" type="ORF">BHYA_0051g00560</name>
</gene>
<proteinExistence type="predicted"/>
<dbReference type="AlphaFoldDB" id="A0A4Z1GS76"/>
<dbReference type="EMBL" id="PQXK01000051">
    <property type="protein sequence ID" value="TGO39615.1"/>
    <property type="molecule type" value="Genomic_DNA"/>
</dbReference>
<keyword evidence="2" id="KW-1185">Reference proteome</keyword>
<reference evidence="1 2" key="1">
    <citation type="submission" date="2017-12" db="EMBL/GenBank/DDBJ databases">
        <title>Comparative genomics of Botrytis spp.</title>
        <authorList>
            <person name="Valero-Jimenez C.A."/>
            <person name="Tapia P."/>
            <person name="Veloso J."/>
            <person name="Silva-Moreno E."/>
            <person name="Staats M."/>
            <person name="Valdes J.H."/>
            <person name="Van Kan J.A.L."/>
        </authorList>
    </citation>
    <scope>NUCLEOTIDE SEQUENCE [LARGE SCALE GENOMIC DNA]</scope>
    <source>
        <strain evidence="1 2">Bh0001</strain>
    </source>
</reference>
<organism evidence="1 2">
    <name type="scientific">Botrytis hyacinthi</name>
    <dbReference type="NCBI Taxonomy" id="278943"/>
    <lineage>
        <taxon>Eukaryota</taxon>
        <taxon>Fungi</taxon>
        <taxon>Dikarya</taxon>
        <taxon>Ascomycota</taxon>
        <taxon>Pezizomycotina</taxon>
        <taxon>Leotiomycetes</taxon>
        <taxon>Helotiales</taxon>
        <taxon>Sclerotiniaceae</taxon>
        <taxon>Botrytis</taxon>
    </lineage>
</organism>